<evidence type="ECO:0000313" key="2">
    <source>
        <dbReference type="Proteomes" id="UP000076925"/>
    </source>
</evidence>
<name>A0A139XHN0_9CYAN</name>
<evidence type="ECO:0000313" key="1">
    <source>
        <dbReference type="EMBL" id="KYC44198.1"/>
    </source>
</evidence>
<organism evidence="1 2">
    <name type="scientific">Scytonema hofmannii PCC 7110</name>
    <dbReference type="NCBI Taxonomy" id="128403"/>
    <lineage>
        <taxon>Bacteria</taxon>
        <taxon>Bacillati</taxon>
        <taxon>Cyanobacteriota</taxon>
        <taxon>Cyanophyceae</taxon>
        <taxon>Nostocales</taxon>
        <taxon>Scytonemataceae</taxon>
        <taxon>Scytonema</taxon>
    </lineage>
</organism>
<dbReference type="Proteomes" id="UP000076925">
    <property type="component" value="Unassembled WGS sequence"/>
</dbReference>
<dbReference type="NCBIfam" id="TIGR02241">
    <property type="entry name" value="conserved hypothetical phage tail region protein"/>
    <property type="match status" value="1"/>
</dbReference>
<dbReference type="EMBL" id="ANNX02000012">
    <property type="protein sequence ID" value="KYC44198.1"/>
    <property type="molecule type" value="Genomic_DNA"/>
</dbReference>
<dbReference type="STRING" id="128403.WA1_00225"/>
<dbReference type="AlphaFoldDB" id="A0A139XHN0"/>
<comment type="caution">
    <text evidence="1">The sequence shown here is derived from an EMBL/GenBank/DDBJ whole genome shotgun (WGS) entry which is preliminary data.</text>
</comment>
<gene>
    <name evidence="1" type="ORF">WA1_00225</name>
</gene>
<proteinExistence type="predicted"/>
<dbReference type="InterPro" id="IPR010667">
    <property type="entry name" value="Phage_T4_Gp19"/>
</dbReference>
<keyword evidence="2" id="KW-1185">Reference proteome</keyword>
<protein>
    <submittedName>
        <fullName evidence="1">Phage tail protein</fullName>
    </submittedName>
</protein>
<dbReference type="PANTHER" id="PTHR38009:SF1">
    <property type="entry name" value="CONSERVED HYPOTHETICAL PHAGE TAIL PROTEIN"/>
    <property type="match status" value="1"/>
</dbReference>
<accession>A0A139XHN0</accession>
<dbReference type="GO" id="GO:0005198">
    <property type="term" value="F:structural molecule activity"/>
    <property type="evidence" value="ECO:0007669"/>
    <property type="project" value="InterPro"/>
</dbReference>
<dbReference type="InterPro" id="IPR011747">
    <property type="entry name" value="CHP02241"/>
</dbReference>
<reference evidence="1 2" key="1">
    <citation type="journal article" date="2013" name="Genome Biol. Evol.">
        <title>Genomes of Stigonematalean cyanobacteria (subsection V) and the evolution of oxygenic photosynthesis from prokaryotes to plastids.</title>
        <authorList>
            <person name="Dagan T."/>
            <person name="Roettger M."/>
            <person name="Stucken K."/>
            <person name="Landan G."/>
            <person name="Koch R."/>
            <person name="Major P."/>
            <person name="Gould S.B."/>
            <person name="Goremykin V.V."/>
            <person name="Rippka R."/>
            <person name="Tandeau de Marsac N."/>
            <person name="Gugger M."/>
            <person name="Lockhart P.J."/>
            <person name="Allen J.F."/>
            <person name="Brune I."/>
            <person name="Maus I."/>
            <person name="Puhler A."/>
            <person name="Martin W.F."/>
        </authorList>
    </citation>
    <scope>NUCLEOTIDE SEQUENCE [LARGE SCALE GENOMIC DNA]</scope>
    <source>
        <strain evidence="1 2">PCC 7110</strain>
    </source>
</reference>
<dbReference type="PANTHER" id="PTHR38009">
    <property type="entry name" value="CONSERVED HYPOTHETICAL PHAGE TAIL PROTEIN"/>
    <property type="match status" value="1"/>
</dbReference>
<sequence length="153" mass="17809">MLDPYRAFNFFIEIDGILAGGFSECSGLQVETEFMEYHEGGVNEYRHHFAGATKYPPLVLKRGVSQIDELWAWHQDIVINREVKRRNGTIYLLNEQRLPVIWWDFRDAFPYRWSGPELRADANAVAFESVELVHRGLSRPRLSGTVRRASRLL</sequence>
<dbReference type="Pfam" id="PF06841">
    <property type="entry name" value="Phage_T4_gp19"/>
    <property type="match status" value="1"/>
</dbReference>